<evidence type="ECO:0000313" key="1">
    <source>
        <dbReference type="EMBL" id="AWB68454.1"/>
    </source>
</evidence>
<dbReference type="OrthoDB" id="5845356at2"/>
<reference evidence="1 2" key="1">
    <citation type="submission" date="2018-01" db="EMBL/GenBank/DDBJ databases">
        <title>Genome sequence of a Cantenovulum-like bacteria.</title>
        <authorList>
            <person name="Tan W.R."/>
            <person name="Lau N.-S."/>
            <person name="Go F."/>
            <person name="Amirul A.-A.A."/>
        </authorList>
    </citation>
    <scope>NUCLEOTIDE SEQUENCE [LARGE SCALE GENOMIC DNA]</scope>
    <source>
        <strain evidence="1 2">CCB-QB4</strain>
    </source>
</reference>
<protein>
    <submittedName>
        <fullName evidence="1">Uncharacterized protein</fullName>
    </submittedName>
</protein>
<name>A0A2S0VW58_9ALTE</name>
<accession>A0A2S0VW58</accession>
<dbReference type="EMBL" id="CP026604">
    <property type="protein sequence ID" value="AWB68454.1"/>
    <property type="molecule type" value="Genomic_DNA"/>
</dbReference>
<keyword evidence="2" id="KW-1185">Reference proteome</keyword>
<organism evidence="1 2">
    <name type="scientific">Saccharobesus litoralis</name>
    <dbReference type="NCBI Taxonomy" id="2172099"/>
    <lineage>
        <taxon>Bacteria</taxon>
        <taxon>Pseudomonadati</taxon>
        <taxon>Pseudomonadota</taxon>
        <taxon>Gammaproteobacteria</taxon>
        <taxon>Alteromonadales</taxon>
        <taxon>Alteromonadaceae</taxon>
        <taxon>Saccharobesus</taxon>
    </lineage>
</organism>
<dbReference type="Proteomes" id="UP000244441">
    <property type="component" value="Chromosome"/>
</dbReference>
<dbReference type="RefSeq" id="WP_108604513.1">
    <property type="nucleotide sequence ID" value="NZ_CP026604.1"/>
</dbReference>
<dbReference type="KEGG" id="cate:C2869_19490"/>
<proteinExistence type="predicted"/>
<gene>
    <name evidence="1" type="ORF">C2869_19490</name>
</gene>
<dbReference type="AlphaFoldDB" id="A0A2S0VW58"/>
<evidence type="ECO:0000313" key="2">
    <source>
        <dbReference type="Proteomes" id="UP000244441"/>
    </source>
</evidence>
<sequence>MIPAQRIIRTISEHWRVIELLVERYSGLSFSLQDVQNLMARRQPDWPSDKVYKEAFKLVQMEILIPQAKSSHLQLNQGLLEFAQYLMHEQQLGLAQEISLLIDNLKRLADKLDTALNLRDIDDTRRYCRQMDDRVRKIIKQFDNNENAIFNIVEAAKADISSLSLQKRYKAVIEAFDEYIEPMLEMVDINGGVKQTFDEIEIILSNAITRIEATGLLANEKELIIQLRSRILEMHGLSLASLRRCADLLMPLREELRKNTLLTQQVSEVLARMRKKGIEHTLQPAATHLSSDIQKSSLGSANQITAYMAELVDYQDEQVEIPDELEGEAQLLPTLPEFDFVLDQARQTKQIDNVLSWLQRHYQNVAPEELLYLYQKLANSDELNVAPSSEAQTIQIQDIKVTLHPYASQYQTRKLFRNQNDAN</sequence>